<evidence type="ECO:0000313" key="2">
    <source>
        <dbReference type="EMBL" id="NID09223.1"/>
    </source>
</evidence>
<dbReference type="Proteomes" id="UP000606008">
    <property type="component" value="Unassembled WGS sequence"/>
</dbReference>
<keyword evidence="1" id="KW-0812">Transmembrane</keyword>
<reference evidence="3" key="2">
    <citation type="submission" date="2023-07" db="EMBL/GenBank/DDBJ databases">
        <authorList>
            <person name="Jung D.-H."/>
        </authorList>
    </citation>
    <scope>NUCLEOTIDE SEQUENCE [LARGE SCALE GENOMIC DNA]</scope>
    <source>
        <strain evidence="3">JA-25</strain>
    </source>
</reference>
<comment type="caution">
    <text evidence="2">The sequence shown here is derived from an EMBL/GenBank/DDBJ whole genome shotgun (WGS) entry which is preliminary data.</text>
</comment>
<dbReference type="EMBL" id="WAEL01000001">
    <property type="protein sequence ID" value="NID09223.1"/>
    <property type="molecule type" value="Genomic_DNA"/>
</dbReference>
<gene>
    <name evidence="2" type="ORF">F7231_03495</name>
</gene>
<evidence type="ECO:0000256" key="1">
    <source>
        <dbReference type="SAM" id="Phobius"/>
    </source>
</evidence>
<proteinExistence type="predicted"/>
<keyword evidence="1" id="KW-1133">Transmembrane helix</keyword>
<protein>
    <recommendedName>
        <fullName evidence="4">DUF393 domain-containing protein</fullName>
    </recommendedName>
</protein>
<organism evidence="2 3">
    <name type="scientific">Fibrivirga algicola</name>
    <dbReference type="NCBI Taxonomy" id="2950420"/>
    <lineage>
        <taxon>Bacteria</taxon>
        <taxon>Pseudomonadati</taxon>
        <taxon>Bacteroidota</taxon>
        <taxon>Cytophagia</taxon>
        <taxon>Cytophagales</taxon>
        <taxon>Spirosomataceae</taxon>
        <taxon>Fibrivirga</taxon>
    </lineage>
</organism>
<evidence type="ECO:0008006" key="4">
    <source>
        <dbReference type="Google" id="ProtNLM"/>
    </source>
</evidence>
<keyword evidence="1" id="KW-0472">Membrane</keyword>
<evidence type="ECO:0000313" key="3">
    <source>
        <dbReference type="Proteomes" id="UP000606008"/>
    </source>
</evidence>
<feature type="transmembrane region" description="Helical" evidence="1">
    <location>
        <begin position="130"/>
        <end position="149"/>
    </location>
</feature>
<accession>A0ABX0QEE7</accession>
<dbReference type="RefSeq" id="WP_166690904.1">
    <property type="nucleotide sequence ID" value="NZ_WAEL01000001.1"/>
</dbReference>
<sequence length="251" mass="28186">MNKVLLYDTDCPLCRAYTKGLVIAGTLPADARKPSTYLTKKAQIDQLDPVRRRHEIPLLDLETGEAQYGVDAILTVMGEAWPRFTRFVRKTVLFELARRLYAFISYNRRILFPVPAERWHIMDLTPDFNVAYRVLFLLLVYAAITLGYLTTANQFDPLVLAALAGQIGLTSTVITRHSSQAAFANILDYIGHLGVSILLGVCINALGTALDIPALLLLGNAVMIWQHLKRLRVMQLPDYLTIPFVLFVLLT</sequence>
<name>A0ABX0QEE7_9BACT</name>
<keyword evidence="3" id="KW-1185">Reference proteome</keyword>
<reference evidence="3" key="1">
    <citation type="submission" date="2019-09" db="EMBL/GenBank/DDBJ databases">
        <authorList>
            <person name="Jung D.-H."/>
        </authorList>
    </citation>
    <scope>NUCLEOTIDE SEQUENCE [LARGE SCALE GENOMIC DNA]</scope>
    <source>
        <strain evidence="3">JA-25</strain>
    </source>
</reference>